<name>A0A5A7Q082_STRAF</name>
<keyword evidence="2" id="KW-0696">RNA-directed RNA polymerase</keyword>
<evidence type="ECO:0000256" key="1">
    <source>
        <dbReference type="SAM" id="SignalP"/>
    </source>
</evidence>
<comment type="caution">
    <text evidence="2">The sequence shown here is derived from an EMBL/GenBank/DDBJ whole genome shotgun (WGS) entry which is preliminary data.</text>
</comment>
<reference evidence="3" key="1">
    <citation type="journal article" date="2019" name="Curr. Biol.">
        <title>Genome Sequence of Striga asiatica Provides Insight into the Evolution of Plant Parasitism.</title>
        <authorList>
            <person name="Yoshida S."/>
            <person name="Kim S."/>
            <person name="Wafula E.K."/>
            <person name="Tanskanen J."/>
            <person name="Kim Y.M."/>
            <person name="Honaas L."/>
            <person name="Yang Z."/>
            <person name="Spallek T."/>
            <person name="Conn C.E."/>
            <person name="Ichihashi Y."/>
            <person name="Cheong K."/>
            <person name="Cui S."/>
            <person name="Der J.P."/>
            <person name="Gundlach H."/>
            <person name="Jiao Y."/>
            <person name="Hori C."/>
            <person name="Ishida J.K."/>
            <person name="Kasahara H."/>
            <person name="Kiba T."/>
            <person name="Kim M.S."/>
            <person name="Koo N."/>
            <person name="Laohavisit A."/>
            <person name="Lee Y.H."/>
            <person name="Lumba S."/>
            <person name="McCourt P."/>
            <person name="Mortimer J.C."/>
            <person name="Mutuku J.M."/>
            <person name="Nomura T."/>
            <person name="Sasaki-Sekimoto Y."/>
            <person name="Seto Y."/>
            <person name="Wang Y."/>
            <person name="Wakatake T."/>
            <person name="Sakakibara H."/>
            <person name="Demura T."/>
            <person name="Yamaguchi S."/>
            <person name="Yoneyama K."/>
            <person name="Manabe R.I."/>
            <person name="Nelson D.C."/>
            <person name="Schulman A.H."/>
            <person name="Timko M.P."/>
            <person name="dePamphilis C.W."/>
            <person name="Choi D."/>
            <person name="Shirasu K."/>
        </authorList>
    </citation>
    <scope>NUCLEOTIDE SEQUENCE [LARGE SCALE GENOMIC DNA]</scope>
    <source>
        <strain evidence="3">cv. UVA1</strain>
    </source>
</reference>
<dbReference type="AlphaFoldDB" id="A0A5A7Q082"/>
<protein>
    <submittedName>
        <fullName evidence="2">Mitovirus RNA-dependent RNA polymerase</fullName>
    </submittedName>
</protein>
<feature type="chain" id="PRO_5023124150" evidence="1">
    <location>
        <begin position="17"/>
        <end position="352"/>
    </location>
</feature>
<evidence type="ECO:0000313" key="2">
    <source>
        <dbReference type="EMBL" id="GER38222.1"/>
    </source>
</evidence>
<keyword evidence="2" id="KW-0548">Nucleotidyltransferase</keyword>
<dbReference type="Pfam" id="PF05919">
    <property type="entry name" value="Mitovir_RNA_pol"/>
    <property type="match status" value="1"/>
</dbReference>
<organism evidence="2 3">
    <name type="scientific">Striga asiatica</name>
    <name type="common">Asiatic witchweed</name>
    <name type="synonym">Buchnera asiatica</name>
    <dbReference type="NCBI Taxonomy" id="4170"/>
    <lineage>
        <taxon>Eukaryota</taxon>
        <taxon>Viridiplantae</taxon>
        <taxon>Streptophyta</taxon>
        <taxon>Embryophyta</taxon>
        <taxon>Tracheophyta</taxon>
        <taxon>Spermatophyta</taxon>
        <taxon>Magnoliopsida</taxon>
        <taxon>eudicotyledons</taxon>
        <taxon>Gunneridae</taxon>
        <taxon>Pentapetalae</taxon>
        <taxon>asterids</taxon>
        <taxon>lamiids</taxon>
        <taxon>Lamiales</taxon>
        <taxon>Orobanchaceae</taxon>
        <taxon>Buchnereae</taxon>
        <taxon>Striga</taxon>
    </lineage>
</organism>
<sequence>MTSLRFALFVPSLILAASPFASLPAMPAIGNPYKPSFPSNSASVTNGYPLRLSFALLYLKLELPGTKERVDLALIKHPDNSHPRNFFIPAKGRTPCLALLYLHGLGPPCSLPSLNYFLRLSTQPASSCASSKEHLSSVLLSPMKCEVLPVPLPLLRLTSLLSSNSSYFAPPPVGPSERKKFYSFHRKQKVELKKGAEIHFIDFTAASFAIDQLWLRIERKTRQLGDINRQSKIPIVLLSFYGVVLSASFPSSSLALALSLPHALESEPSGEGLNGIRFLQRQAAITLGYYLSWALFSLSHHVMVWMAADLAGHQGQFRDYALLVEKSYSSYSQHSSCNVRIHVIEKPYIGPC</sequence>
<proteinExistence type="predicted"/>
<keyword evidence="1" id="KW-0732">Signal</keyword>
<dbReference type="EMBL" id="BKCP01005461">
    <property type="protein sequence ID" value="GER38222.1"/>
    <property type="molecule type" value="Genomic_DNA"/>
</dbReference>
<keyword evidence="2" id="KW-0808">Transferase</keyword>
<keyword evidence="3" id="KW-1185">Reference proteome</keyword>
<dbReference type="GO" id="GO:0003968">
    <property type="term" value="F:RNA-directed RNA polymerase activity"/>
    <property type="evidence" value="ECO:0007669"/>
    <property type="project" value="UniProtKB-KW"/>
</dbReference>
<dbReference type="Proteomes" id="UP000325081">
    <property type="component" value="Unassembled WGS sequence"/>
</dbReference>
<gene>
    <name evidence="2" type="ORF">STAS_14680</name>
</gene>
<accession>A0A5A7Q082</accession>
<feature type="signal peptide" evidence="1">
    <location>
        <begin position="1"/>
        <end position="16"/>
    </location>
</feature>
<dbReference type="InterPro" id="IPR008686">
    <property type="entry name" value="RNA_pol_mitovir"/>
</dbReference>
<evidence type="ECO:0000313" key="3">
    <source>
        <dbReference type="Proteomes" id="UP000325081"/>
    </source>
</evidence>